<evidence type="ECO:0000313" key="4">
    <source>
        <dbReference type="EMBL" id="KAL0153933.1"/>
    </source>
</evidence>
<proteinExistence type="predicted"/>
<name>A0ABD0N0U1_CIRMR</name>
<feature type="chain" id="PRO_5044793966" evidence="3">
    <location>
        <begin position="20"/>
        <end position="499"/>
    </location>
</feature>
<dbReference type="SUPFAM" id="SSF47823">
    <property type="entry name" value="lambda integrase-like, N-terminal domain"/>
    <property type="match status" value="1"/>
</dbReference>
<feature type="non-terminal residue" evidence="4">
    <location>
        <position position="1"/>
    </location>
</feature>
<organism evidence="4 5">
    <name type="scientific">Cirrhinus mrigala</name>
    <name type="common">Mrigala</name>
    <dbReference type="NCBI Taxonomy" id="683832"/>
    <lineage>
        <taxon>Eukaryota</taxon>
        <taxon>Metazoa</taxon>
        <taxon>Chordata</taxon>
        <taxon>Craniata</taxon>
        <taxon>Vertebrata</taxon>
        <taxon>Euteleostomi</taxon>
        <taxon>Actinopterygii</taxon>
        <taxon>Neopterygii</taxon>
        <taxon>Teleostei</taxon>
        <taxon>Ostariophysi</taxon>
        <taxon>Cypriniformes</taxon>
        <taxon>Cyprinidae</taxon>
        <taxon>Labeoninae</taxon>
        <taxon>Labeonini</taxon>
        <taxon>Cirrhinus</taxon>
    </lineage>
</organism>
<dbReference type="GO" id="GO:0003677">
    <property type="term" value="F:DNA binding"/>
    <property type="evidence" value="ECO:0007669"/>
    <property type="project" value="UniProtKB-KW"/>
</dbReference>
<feature type="compositionally biased region" description="Polar residues" evidence="2">
    <location>
        <begin position="126"/>
        <end position="136"/>
    </location>
</feature>
<keyword evidence="3" id="KW-0732">Signal</keyword>
<keyword evidence="1" id="KW-0238">DNA-binding</keyword>
<keyword evidence="5" id="KW-1185">Reference proteome</keyword>
<evidence type="ECO:0000256" key="3">
    <source>
        <dbReference type="SAM" id="SignalP"/>
    </source>
</evidence>
<dbReference type="PANTHER" id="PTHR35617">
    <property type="entry name" value="PHAGE_INTEGRASE DOMAIN-CONTAINING PROTEIN"/>
    <property type="match status" value="1"/>
</dbReference>
<dbReference type="Proteomes" id="UP001529510">
    <property type="component" value="Unassembled WGS sequence"/>
</dbReference>
<feature type="region of interest" description="Disordered" evidence="2">
    <location>
        <begin position="117"/>
        <end position="136"/>
    </location>
</feature>
<feature type="compositionally biased region" description="Polar residues" evidence="2">
    <location>
        <begin position="96"/>
        <end position="111"/>
    </location>
</feature>
<dbReference type="EMBL" id="JAMKFB020000063">
    <property type="protein sequence ID" value="KAL0153933.1"/>
    <property type="molecule type" value="Genomic_DNA"/>
</dbReference>
<dbReference type="PANTHER" id="PTHR35617:SF3">
    <property type="entry name" value="CORE-BINDING (CB) DOMAIN-CONTAINING PROTEIN"/>
    <property type="match status" value="1"/>
</dbReference>
<evidence type="ECO:0000256" key="2">
    <source>
        <dbReference type="SAM" id="MobiDB-lite"/>
    </source>
</evidence>
<dbReference type="Gene3D" id="1.10.150.130">
    <property type="match status" value="1"/>
</dbReference>
<dbReference type="InterPro" id="IPR010998">
    <property type="entry name" value="Integrase_recombinase_N"/>
</dbReference>
<gene>
    <name evidence="4" type="ORF">M9458_050764</name>
</gene>
<feature type="region of interest" description="Disordered" evidence="2">
    <location>
        <begin position="85"/>
        <end position="111"/>
    </location>
</feature>
<comment type="caution">
    <text evidence="4">The sequence shown here is derived from an EMBL/GenBank/DDBJ whole genome shotgun (WGS) entry which is preliminary data.</text>
</comment>
<evidence type="ECO:0000313" key="5">
    <source>
        <dbReference type="Proteomes" id="UP001529510"/>
    </source>
</evidence>
<accession>A0ABD0N0U1</accession>
<feature type="signal peptide" evidence="3">
    <location>
        <begin position="1"/>
        <end position="19"/>
    </location>
</feature>
<evidence type="ECO:0000256" key="1">
    <source>
        <dbReference type="ARBA" id="ARBA00023125"/>
    </source>
</evidence>
<feature type="region of interest" description="Disordered" evidence="2">
    <location>
        <begin position="25"/>
        <end position="57"/>
    </location>
</feature>
<feature type="compositionally biased region" description="Basic and acidic residues" evidence="2">
    <location>
        <begin position="256"/>
        <end position="265"/>
    </location>
</feature>
<protein>
    <submittedName>
        <fullName evidence="4">Uncharacterized protein</fullName>
    </submittedName>
</protein>
<feature type="region of interest" description="Disordered" evidence="2">
    <location>
        <begin position="251"/>
        <end position="334"/>
    </location>
</feature>
<dbReference type="AlphaFoldDB" id="A0ABD0N0U1"/>
<sequence length="499" mass="52955">LWMSWVWSVLLLRSPHAAAWMSGSCLASSRRPATRTNPTPGHSGRGLAGHPRSVRMDYGDNPHSQLPRRLAHSSPVRGGAVIQQITSSRPLGMPGTQGQFGQERTASQPTNLVSGSSFRLDPDEGNSCSRSSSGNTAARGLIQNQSLLSPQNVSKDARPYSFSIPSAKVRPASYAAPSVLAETTGSISCVAARTLAYQGGPGLCRSPDPLEDLALAGERYAPGYGLQEEGGHDRGLQHGLGSSVRWQTSFQPLEKSTGRDSHQLPRDAGSVSSPSVLLARSERTPRVAPSGGPSLEKPALVLGAVPAARSSPLAHSPETRPPLSGERDNMAPPAQTVGPAPLVSGWESMNLSESVLNTISLARVLSTRCLYALKCWSFFSAWCSTRGKDPASCDLSVKLSFLQELLDKGRSPSMLKVYVAAITASHAPIAGQSVGRNNLVVRFLKGSRRLNPPRPLAIPTWDLSTVLRALKGPPFEPLLGADLRLLTFKAALLLALASV</sequence>
<reference evidence="4 5" key="1">
    <citation type="submission" date="2024-05" db="EMBL/GenBank/DDBJ databases">
        <title>Genome sequencing and assembly of Indian major carp, Cirrhinus mrigala (Hamilton, 1822).</title>
        <authorList>
            <person name="Mohindra V."/>
            <person name="Chowdhury L.M."/>
            <person name="Lal K."/>
            <person name="Jena J.K."/>
        </authorList>
    </citation>
    <scope>NUCLEOTIDE SEQUENCE [LARGE SCALE GENOMIC DNA]</scope>
    <source>
        <strain evidence="4">CM1030</strain>
        <tissue evidence="4">Blood</tissue>
    </source>
</reference>